<proteinExistence type="predicted"/>
<reference evidence="1" key="1">
    <citation type="submission" date="2022-03" db="EMBL/GenBank/DDBJ databases">
        <authorList>
            <person name="Alioto T."/>
            <person name="Alioto T."/>
            <person name="Gomez Garrido J."/>
        </authorList>
    </citation>
    <scope>NUCLEOTIDE SEQUENCE</scope>
</reference>
<sequence>DLHTDLATEYDSSKNMLATGKGEIPRAYKQWHKSEAHRAKRVANQTVMGHRD</sequence>
<evidence type="ECO:0000313" key="2">
    <source>
        <dbReference type="Proteomes" id="UP001295444"/>
    </source>
</evidence>
<accession>A0AAD1VQM3</accession>
<gene>
    <name evidence="1" type="ORF">PECUL_23A000693</name>
</gene>
<feature type="non-terminal residue" evidence="1">
    <location>
        <position position="1"/>
    </location>
</feature>
<dbReference type="Proteomes" id="UP001295444">
    <property type="component" value="Chromosome 01"/>
</dbReference>
<protein>
    <submittedName>
        <fullName evidence="1">Uncharacterized protein</fullName>
    </submittedName>
</protein>
<dbReference type="EMBL" id="OW240912">
    <property type="protein sequence ID" value="CAH2223947.1"/>
    <property type="molecule type" value="Genomic_DNA"/>
</dbReference>
<dbReference type="AlphaFoldDB" id="A0AAD1VQM3"/>
<name>A0AAD1VQM3_PELCU</name>
<evidence type="ECO:0000313" key="1">
    <source>
        <dbReference type="EMBL" id="CAH2223947.1"/>
    </source>
</evidence>
<organism evidence="1 2">
    <name type="scientific">Pelobates cultripes</name>
    <name type="common">Western spadefoot toad</name>
    <dbReference type="NCBI Taxonomy" id="61616"/>
    <lineage>
        <taxon>Eukaryota</taxon>
        <taxon>Metazoa</taxon>
        <taxon>Chordata</taxon>
        <taxon>Craniata</taxon>
        <taxon>Vertebrata</taxon>
        <taxon>Euteleostomi</taxon>
        <taxon>Amphibia</taxon>
        <taxon>Batrachia</taxon>
        <taxon>Anura</taxon>
        <taxon>Pelobatoidea</taxon>
        <taxon>Pelobatidae</taxon>
        <taxon>Pelobates</taxon>
    </lineage>
</organism>
<keyword evidence="2" id="KW-1185">Reference proteome</keyword>